<comment type="caution">
    <text evidence="1">The sequence shown here is derived from an EMBL/GenBank/DDBJ whole genome shotgun (WGS) entry which is preliminary data.</text>
</comment>
<name>A0AA39LR63_9BILA</name>
<reference evidence="1" key="1">
    <citation type="submission" date="2023-06" db="EMBL/GenBank/DDBJ databases">
        <title>Genomic analysis of the entomopathogenic nematode Steinernema hermaphroditum.</title>
        <authorList>
            <person name="Schwarz E.M."/>
            <person name="Heppert J.K."/>
            <person name="Baniya A."/>
            <person name="Schwartz H.T."/>
            <person name="Tan C.-H."/>
            <person name="Antoshechkin I."/>
            <person name="Sternberg P.W."/>
            <person name="Goodrich-Blair H."/>
            <person name="Dillman A.R."/>
        </authorList>
    </citation>
    <scope>NUCLEOTIDE SEQUENCE</scope>
    <source>
        <strain evidence="1">PS9179</strain>
        <tissue evidence="1">Whole animal</tissue>
    </source>
</reference>
<evidence type="ECO:0000313" key="2">
    <source>
        <dbReference type="Proteomes" id="UP001175271"/>
    </source>
</evidence>
<dbReference type="AlphaFoldDB" id="A0AA39LR63"/>
<protein>
    <submittedName>
        <fullName evidence="1">Uncharacterized protein</fullName>
    </submittedName>
</protein>
<sequence length="303" mass="35329">MVQEGVPAKRSRPNNDVHAEAGATFSLHINVRSDPPVYYFTDGSENRADLPAGQESQLQTLLISEEEWKKEATFLLDLLDASKKYEFERLELKGIVKELKSVFPPCVSTDFREINLKDVTVEEESEDFFRSLVISKKLKKLIMHDLTHDCDLIMKRFYWKTNQWESFVWVDQEPSDSDQIYEFGPGEIISFIETWKDQEDPIMKYFEIGNYADSIYYDLRDELCEWYGGKDDDELEWIVPHSNGKLAAHVTLGSECESFVMEVKEMDDVAEIPDRNLERMSKRDLIDTVKELQKRLKAAQRSL</sequence>
<dbReference type="EMBL" id="JAUCMV010000004">
    <property type="protein sequence ID" value="KAK0406563.1"/>
    <property type="molecule type" value="Genomic_DNA"/>
</dbReference>
<proteinExistence type="predicted"/>
<dbReference type="Proteomes" id="UP001175271">
    <property type="component" value="Unassembled WGS sequence"/>
</dbReference>
<organism evidence="1 2">
    <name type="scientific">Steinernema hermaphroditum</name>
    <dbReference type="NCBI Taxonomy" id="289476"/>
    <lineage>
        <taxon>Eukaryota</taxon>
        <taxon>Metazoa</taxon>
        <taxon>Ecdysozoa</taxon>
        <taxon>Nematoda</taxon>
        <taxon>Chromadorea</taxon>
        <taxon>Rhabditida</taxon>
        <taxon>Tylenchina</taxon>
        <taxon>Panagrolaimomorpha</taxon>
        <taxon>Strongyloidoidea</taxon>
        <taxon>Steinernematidae</taxon>
        <taxon>Steinernema</taxon>
    </lineage>
</organism>
<evidence type="ECO:0000313" key="1">
    <source>
        <dbReference type="EMBL" id="KAK0406563.1"/>
    </source>
</evidence>
<keyword evidence="2" id="KW-1185">Reference proteome</keyword>
<accession>A0AA39LR63</accession>
<gene>
    <name evidence="1" type="ORF">QR680_018651</name>
</gene>